<feature type="transmembrane region" description="Helical" evidence="2">
    <location>
        <begin position="122"/>
        <end position="142"/>
    </location>
</feature>
<sequence>MEEKQITRNNQEICPNCLEPNNDDLANCAFCGMPLHGNPGVVELPSDHEDGNTNSEISSDPSASIQGSVEPADSPKGKSKKDDKINRGFTYAMRGMGLYLVVYSITELPRSLKLENPQDRKLAAFGDIIYLVAGCLMAWPLLKDYLDKRKQKQESTLTQKTIEPIQNTPDAEISVEQNTSDSMEQSADESVSNEQEESVKTSESIEDTEKKEE</sequence>
<dbReference type="EMBL" id="DF968180">
    <property type="protein sequence ID" value="GAP39736.1"/>
    <property type="molecule type" value="Genomic_DNA"/>
</dbReference>
<dbReference type="STRING" id="1678840.ATC1_12271"/>
<evidence type="ECO:0000313" key="3">
    <source>
        <dbReference type="EMBL" id="GAP39736.1"/>
    </source>
</evidence>
<feature type="region of interest" description="Disordered" evidence="1">
    <location>
        <begin position="155"/>
        <end position="213"/>
    </location>
</feature>
<organism evidence="3">
    <name type="scientific">Flexilinea flocculi</name>
    <dbReference type="NCBI Taxonomy" id="1678840"/>
    <lineage>
        <taxon>Bacteria</taxon>
        <taxon>Bacillati</taxon>
        <taxon>Chloroflexota</taxon>
        <taxon>Anaerolineae</taxon>
        <taxon>Anaerolineales</taxon>
        <taxon>Anaerolineaceae</taxon>
        <taxon>Flexilinea</taxon>
    </lineage>
</organism>
<feature type="compositionally biased region" description="Polar residues" evidence="1">
    <location>
        <begin position="52"/>
        <end position="67"/>
    </location>
</feature>
<dbReference type="OrthoDB" id="9810135at2"/>
<evidence type="ECO:0000313" key="4">
    <source>
        <dbReference type="Proteomes" id="UP000053370"/>
    </source>
</evidence>
<feature type="compositionally biased region" description="Basic and acidic residues" evidence="1">
    <location>
        <begin position="73"/>
        <end position="83"/>
    </location>
</feature>
<feature type="transmembrane region" description="Helical" evidence="2">
    <location>
        <begin position="88"/>
        <end position="106"/>
    </location>
</feature>
<proteinExistence type="predicted"/>
<dbReference type="RefSeq" id="WP_062278422.1">
    <property type="nucleotide sequence ID" value="NZ_DF968180.1"/>
</dbReference>
<evidence type="ECO:0000256" key="2">
    <source>
        <dbReference type="SAM" id="Phobius"/>
    </source>
</evidence>
<keyword evidence="2" id="KW-0472">Membrane</keyword>
<keyword evidence="2" id="KW-0812">Transmembrane</keyword>
<evidence type="ECO:0000256" key="1">
    <source>
        <dbReference type="SAM" id="MobiDB-lite"/>
    </source>
</evidence>
<dbReference type="Proteomes" id="UP000053370">
    <property type="component" value="Unassembled WGS sequence"/>
</dbReference>
<name>A0A0K8PAR9_9CHLR</name>
<feature type="region of interest" description="Disordered" evidence="1">
    <location>
        <begin position="41"/>
        <end position="83"/>
    </location>
</feature>
<keyword evidence="2" id="KW-1133">Transmembrane helix</keyword>
<accession>A0A0K8PAR9</accession>
<reference evidence="3" key="1">
    <citation type="journal article" date="2015" name="Genome Announc.">
        <title>Draft Genome Sequence of Anaerolineae Strain TC1, a Novel Isolate from a Methanogenic Wastewater Treatment System.</title>
        <authorList>
            <person name="Matsuura N."/>
            <person name="Tourlousse D.M."/>
            <person name="Sun L."/>
            <person name="Toyonaga M."/>
            <person name="Kuroda K."/>
            <person name="Ohashi A."/>
            <person name="Cruz R."/>
            <person name="Yamaguchi T."/>
            <person name="Sekiguchi Y."/>
        </authorList>
    </citation>
    <scope>NUCLEOTIDE SEQUENCE [LARGE SCALE GENOMIC DNA]</scope>
    <source>
        <strain evidence="3">TC1</strain>
    </source>
</reference>
<protein>
    <submittedName>
        <fullName evidence="3">Uncharacterized protein</fullName>
    </submittedName>
</protein>
<dbReference type="AlphaFoldDB" id="A0A0K8PAR9"/>
<keyword evidence="4" id="KW-1185">Reference proteome</keyword>
<feature type="compositionally biased region" description="Polar residues" evidence="1">
    <location>
        <begin position="155"/>
        <end position="193"/>
    </location>
</feature>
<gene>
    <name evidence="3" type="ORF">ATC1_12271</name>
</gene>